<accession>A0A381NI35</accession>
<organism evidence="2">
    <name type="scientific">marine metagenome</name>
    <dbReference type="NCBI Taxonomy" id="408172"/>
    <lineage>
        <taxon>unclassified sequences</taxon>
        <taxon>metagenomes</taxon>
        <taxon>ecological metagenomes</taxon>
    </lineage>
</organism>
<name>A0A381NI35_9ZZZZ</name>
<feature type="compositionally biased region" description="Basic and acidic residues" evidence="1">
    <location>
        <begin position="95"/>
        <end position="110"/>
    </location>
</feature>
<feature type="region of interest" description="Disordered" evidence="1">
    <location>
        <begin position="1"/>
        <end position="21"/>
    </location>
</feature>
<feature type="region of interest" description="Disordered" evidence="1">
    <location>
        <begin position="84"/>
        <end position="110"/>
    </location>
</feature>
<feature type="compositionally biased region" description="Polar residues" evidence="1">
    <location>
        <begin position="84"/>
        <end position="94"/>
    </location>
</feature>
<evidence type="ECO:0000313" key="2">
    <source>
        <dbReference type="EMBL" id="SUZ53508.1"/>
    </source>
</evidence>
<sequence length="110" mass="12264">MPDSNDSVSENQDTPPLESDLEEVILEVDGKEWTVRVIGRSQTQTAALLMLGFWISAEDAGAPDRETLIAGRILSELNLDQLQSAYEQSSPPRTDQSRDFFSDIRKPGRN</sequence>
<dbReference type="AlphaFoldDB" id="A0A381NI35"/>
<protein>
    <submittedName>
        <fullName evidence="2">Uncharacterized protein</fullName>
    </submittedName>
</protein>
<proteinExistence type="predicted"/>
<feature type="compositionally biased region" description="Polar residues" evidence="1">
    <location>
        <begin position="1"/>
        <end position="14"/>
    </location>
</feature>
<dbReference type="EMBL" id="UINC01000333">
    <property type="protein sequence ID" value="SUZ53508.1"/>
    <property type="molecule type" value="Genomic_DNA"/>
</dbReference>
<evidence type="ECO:0000256" key="1">
    <source>
        <dbReference type="SAM" id="MobiDB-lite"/>
    </source>
</evidence>
<gene>
    <name evidence="2" type="ORF">METZ01_LOCUS6362</name>
</gene>
<reference evidence="2" key="1">
    <citation type="submission" date="2018-05" db="EMBL/GenBank/DDBJ databases">
        <authorList>
            <person name="Lanie J.A."/>
            <person name="Ng W.-L."/>
            <person name="Kazmierczak K.M."/>
            <person name="Andrzejewski T.M."/>
            <person name="Davidsen T.M."/>
            <person name="Wayne K.J."/>
            <person name="Tettelin H."/>
            <person name="Glass J.I."/>
            <person name="Rusch D."/>
            <person name="Podicherti R."/>
            <person name="Tsui H.-C.T."/>
            <person name="Winkler M.E."/>
        </authorList>
    </citation>
    <scope>NUCLEOTIDE SEQUENCE</scope>
</reference>